<dbReference type="InterPro" id="IPR014710">
    <property type="entry name" value="RmlC-like_jellyroll"/>
</dbReference>
<comment type="cofactor">
    <cofactor evidence="3">
        <name>Zn(2+)</name>
        <dbReference type="ChEBI" id="CHEBI:29105"/>
    </cofactor>
    <text evidence="3">Binds 1 zinc ion per subunit.</text>
</comment>
<organism evidence="6">
    <name type="scientific">Enterocloster bolteae</name>
    <dbReference type="NCBI Taxonomy" id="208479"/>
    <lineage>
        <taxon>Bacteria</taxon>
        <taxon>Bacillati</taxon>
        <taxon>Bacillota</taxon>
        <taxon>Clostridia</taxon>
        <taxon>Lachnospirales</taxon>
        <taxon>Lachnospiraceae</taxon>
        <taxon>Enterocloster</taxon>
    </lineage>
</organism>
<dbReference type="PIRSF" id="PIRSF036894">
    <property type="entry name" value="PMI_Firm_short"/>
    <property type="match status" value="1"/>
</dbReference>
<evidence type="ECO:0000256" key="4">
    <source>
        <dbReference type="PIRSR" id="PIRSR036894-2"/>
    </source>
</evidence>
<feature type="binding site" evidence="3">
    <location>
        <position position="85"/>
    </location>
    <ligand>
        <name>Zn(2+)</name>
        <dbReference type="ChEBI" id="CHEBI:29105"/>
    </ligand>
</feature>
<keyword evidence="1 3" id="KW-0479">Metal-binding</keyword>
<dbReference type="AlphaFoldDB" id="A0A6N2W679"/>
<dbReference type="CDD" id="cd07010">
    <property type="entry name" value="cupin_PMI_type_I_N_bac"/>
    <property type="match status" value="1"/>
</dbReference>
<dbReference type="EC" id="5.3.1.8" evidence="6"/>
<evidence type="ECO:0000256" key="1">
    <source>
        <dbReference type="ARBA" id="ARBA00022723"/>
    </source>
</evidence>
<evidence type="ECO:0000313" key="6">
    <source>
        <dbReference type="EMBL" id="VYT36502.1"/>
    </source>
</evidence>
<feature type="binding site" evidence="3">
    <location>
        <position position="160"/>
    </location>
    <ligand>
        <name>Zn(2+)</name>
        <dbReference type="ChEBI" id="CHEBI:29105"/>
    </ligand>
</feature>
<feature type="active site" evidence="4">
    <location>
        <position position="180"/>
    </location>
</feature>
<protein>
    <submittedName>
        <fullName evidence="6">Putative mannose-6-phosphate isomerase GmuF</fullName>
        <ecNumber evidence="6">5.3.1.8</ecNumber>
    </submittedName>
</protein>
<sequence>MHETIWGGRGLQKYVGEQAVKLGHLYMVNGHMGMSNKILNGSHKGRTLHDVFELQKHDWNMSGFEEFPLTIALVNASENLSIQVHPDDSLAERLENKRIGKTESWFFLEAPVDGWIYDGCRCNSKKEVMVAVSQGRMEEITDRKIIRSNDYVCIEAGTLHAMTRGSMVYEIEYGSDFTYRFYDYGRKDEKGKERQLHVDKAIQAIRLENIPRVRRNMGNDWITEQNYEIRRITGIKQYRNDGNELECLSLICGSGSCQGYEINPGISIILLPGERIENIDLREVMVARLTR</sequence>
<accession>A0A6N2W679</accession>
<dbReference type="Gene3D" id="2.60.120.10">
    <property type="entry name" value="Jelly Rolls"/>
    <property type="match status" value="1"/>
</dbReference>
<proteinExistence type="predicted"/>
<evidence type="ECO:0000256" key="2">
    <source>
        <dbReference type="ARBA" id="ARBA00022833"/>
    </source>
</evidence>
<feature type="domain" description="Phosphomannose isomerase type I catalytic" evidence="5">
    <location>
        <begin position="2"/>
        <end position="96"/>
    </location>
</feature>
<reference evidence="6" key="1">
    <citation type="submission" date="2019-11" db="EMBL/GenBank/DDBJ databases">
        <authorList>
            <person name="Feng L."/>
        </authorList>
    </citation>
    <scope>NUCLEOTIDE SEQUENCE</scope>
    <source>
        <strain evidence="6">CbolteaeLFYP116</strain>
    </source>
</reference>
<dbReference type="SUPFAM" id="SSF51182">
    <property type="entry name" value="RmlC-like cupins"/>
    <property type="match status" value="1"/>
</dbReference>
<gene>
    <name evidence="6" type="primary">gmuF_1</name>
    <name evidence="6" type="ORF">CBLFYP116_03226</name>
</gene>
<evidence type="ECO:0000259" key="5">
    <source>
        <dbReference type="Pfam" id="PF20511"/>
    </source>
</evidence>
<name>A0A6N2W679_9FIRM</name>
<dbReference type="Pfam" id="PF20511">
    <property type="entry name" value="PMI_typeI_cat"/>
    <property type="match status" value="1"/>
</dbReference>
<dbReference type="InterPro" id="IPR011051">
    <property type="entry name" value="RmlC_Cupin_sf"/>
</dbReference>
<dbReference type="EMBL" id="CACRTF010000014">
    <property type="protein sequence ID" value="VYT36502.1"/>
    <property type="molecule type" value="Genomic_DNA"/>
</dbReference>
<dbReference type="InterPro" id="IPR051804">
    <property type="entry name" value="Carb_Metab_Reg_Kinase/Isom"/>
</dbReference>
<dbReference type="PANTHER" id="PTHR42742">
    <property type="entry name" value="TRANSCRIPTIONAL REPRESSOR MPRA"/>
    <property type="match status" value="1"/>
</dbReference>
<dbReference type="GO" id="GO:0008270">
    <property type="term" value="F:zinc ion binding"/>
    <property type="evidence" value="ECO:0007669"/>
    <property type="project" value="InterPro"/>
</dbReference>
<evidence type="ECO:0000256" key="3">
    <source>
        <dbReference type="PIRSR" id="PIRSR036894-1"/>
    </source>
</evidence>
<dbReference type="InterPro" id="IPR046457">
    <property type="entry name" value="PMI_typeI_cat"/>
</dbReference>
<dbReference type="InterPro" id="IPR014628">
    <property type="entry name" value="Man6P_isomerase_Firm_short"/>
</dbReference>
<feature type="binding site" evidence="3">
    <location>
        <position position="103"/>
    </location>
    <ligand>
        <name>Zn(2+)</name>
        <dbReference type="ChEBI" id="CHEBI:29105"/>
    </ligand>
</feature>
<dbReference type="PANTHER" id="PTHR42742:SF3">
    <property type="entry name" value="FRUCTOKINASE"/>
    <property type="match status" value="1"/>
</dbReference>
<dbReference type="GO" id="GO:0005975">
    <property type="term" value="P:carbohydrate metabolic process"/>
    <property type="evidence" value="ECO:0007669"/>
    <property type="project" value="InterPro"/>
</dbReference>
<keyword evidence="2 3" id="KW-0862">Zinc</keyword>
<keyword evidence="6" id="KW-0413">Isomerase</keyword>
<dbReference type="GO" id="GO:0004476">
    <property type="term" value="F:mannose-6-phosphate isomerase activity"/>
    <property type="evidence" value="ECO:0007669"/>
    <property type="project" value="UniProtKB-EC"/>
</dbReference>